<feature type="domain" description="FDX-ACB" evidence="18">
    <location>
        <begin position="708"/>
        <end position="801"/>
    </location>
</feature>
<dbReference type="Gene3D" id="3.30.56.10">
    <property type="match status" value="2"/>
</dbReference>
<evidence type="ECO:0000256" key="12">
    <source>
        <dbReference type="ARBA" id="ARBA00022917"/>
    </source>
</evidence>
<dbReference type="SUPFAM" id="SSF46955">
    <property type="entry name" value="Putative DNA-binding domain"/>
    <property type="match status" value="1"/>
</dbReference>
<keyword evidence="21" id="KW-1185">Reference proteome</keyword>
<evidence type="ECO:0000256" key="6">
    <source>
        <dbReference type="ARBA" id="ARBA00022598"/>
    </source>
</evidence>
<dbReference type="SUPFAM" id="SSF54991">
    <property type="entry name" value="Anticodon-binding domain of PheRS"/>
    <property type="match status" value="1"/>
</dbReference>
<evidence type="ECO:0000256" key="4">
    <source>
        <dbReference type="ARBA" id="ARBA00022490"/>
    </source>
</evidence>
<dbReference type="SMART" id="SM00874">
    <property type="entry name" value="B5"/>
    <property type="match status" value="1"/>
</dbReference>
<dbReference type="Pfam" id="PF03147">
    <property type="entry name" value="FDX-ACB"/>
    <property type="match status" value="1"/>
</dbReference>
<keyword evidence="4 15" id="KW-0963">Cytoplasm</keyword>
<comment type="cofactor">
    <cofactor evidence="15">
        <name>Mg(2+)</name>
        <dbReference type="ChEBI" id="CHEBI:18420"/>
    </cofactor>
    <text evidence="15">Binds 2 magnesium ions per tetramer.</text>
</comment>
<dbReference type="OrthoDB" id="9805455at2"/>
<keyword evidence="12 15" id="KW-0648">Protein biosynthesis</keyword>
<feature type="domain" description="TRNA-binding" evidence="17">
    <location>
        <begin position="39"/>
        <end position="153"/>
    </location>
</feature>
<dbReference type="EMBL" id="FQUS01000009">
    <property type="protein sequence ID" value="SHF48460.1"/>
    <property type="molecule type" value="Genomic_DNA"/>
</dbReference>
<keyword evidence="9 15" id="KW-0067">ATP-binding</keyword>
<evidence type="ECO:0000256" key="5">
    <source>
        <dbReference type="ARBA" id="ARBA00022555"/>
    </source>
</evidence>
<dbReference type="Gene3D" id="2.40.50.140">
    <property type="entry name" value="Nucleic acid-binding proteins"/>
    <property type="match status" value="1"/>
</dbReference>
<organism evidence="20 21">
    <name type="scientific">Fodinibius roseus</name>
    <dbReference type="NCBI Taxonomy" id="1194090"/>
    <lineage>
        <taxon>Bacteria</taxon>
        <taxon>Pseudomonadati</taxon>
        <taxon>Balneolota</taxon>
        <taxon>Balneolia</taxon>
        <taxon>Balneolales</taxon>
        <taxon>Balneolaceae</taxon>
        <taxon>Fodinibius</taxon>
    </lineage>
</organism>
<comment type="similarity">
    <text evidence="2 15">Belongs to the phenylalanyl-tRNA synthetase beta subunit family. Type 1 subfamily.</text>
</comment>
<dbReference type="GO" id="GO:0000049">
    <property type="term" value="F:tRNA binding"/>
    <property type="evidence" value="ECO:0007669"/>
    <property type="project" value="UniProtKB-UniRule"/>
</dbReference>
<dbReference type="Pfam" id="PF03484">
    <property type="entry name" value="B5"/>
    <property type="match status" value="1"/>
</dbReference>
<evidence type="ECO:0000256" key="10">
    <source>
        <dbReference type="ARBA" id="ARBA00022842"/>
    </source>
</evidence>
<gene>
    <name evidence="15" type="primary">pheT</name>
    <name evidence="20" type="ORF">SAMN05443144_10959</name>
</gene>
<accession>A0A1M5C1B8</accession>
<dbReference type="NCBIfam" id="NF045760">
    <property type="entry name" value="YtpR"/>
    <property type="match status" value="1"/>
</dbReference>
<evidence type="ECO:0000259" key="17">
    <source>
        <dbReference type="PROSITE" id="PS50886"/>
    </source>
</evidence>
<dbReference type="InterPro" id="IPR033714">
    <property type="entry name" value="tRNA_bind_bactPheRS"/>
</dbReference>
<name>A0A1M5C1B8_9BACT</name>
<dbReference type="Gene3D" id="3.30.70.380">
    <property type="entry name" value="Ferrodoxin-fold anticodon-binding domain"/>
    <property type="match status" value="1"/>
</dbReference>
<dbReference type="InterPro" id="IPR005147">
    <property type="entry name" value="tRNA_synthase_B5-dom"/>
</dbReference>
<dbReference type="Proteomes" id="UP000184041">
    <property type="component" value="Unassembled WGS sequence"/>
</dbReference>
<dbReference type="PROSITE" id="PS51447">
    <property type="entry name" value="FDX_ACB"/>
    <property type="match status" value="1"/>
</dbReference>
<dbReference type="EC" id="6.1.1.20" evidence="15"/>
<feature type="domain" description="B5" evidence="19">
    <location>
        <begin position="407"/>
        <end position="483"/>
    </location>
</feature>
<evidence type="ECO:0000313" key="20">
    <source>
        <dbReference type="EMBL" id="SHF48460.1"/>
    </source>
</evidence>
<comment type="catalytic activity">
    <reaction evidence="14 15">
        <text>tRNA(Phe) + L-phenylalanine + ATP = L-phenylalanyl-tRNA(Phe) + AMP + diphosphate + H(+)</text>
        <dbReference type="Rhea" id="RHEA:19413"/>
        <dbReference type="Rhea" id="RHEA-COMP:9668"/>
        <dbReference type="Rhea" id="RHEA-COMP:9699"/>
        <dbReference type="ChEBI" id="CHEBI:15378"/>
        <dbReference type="ChEBI" id="CHEBI:30616"/>
        <dbReference type="ChEBI" id="CHEBI:33019"/>
        <dbReference type="ChEBI" id="CHEBI:58095"/>
        <dbReference type="ChEBI" id="CHEBI:78442"/>
        <dbReference type="ChEBI" id="CHEBI:78531"/>
        <dbReference type="ChEBI" id="CHEBI:456215"/>
        <dbReference type="EC" id="6.1.1.20"/>
    </reaction>
</comment>
<evidence type="ECO:0000256" key="1">
    <source>
        <dbReference type="ARBA" id="ARBA00004496"/>
    </source>
</evidence>
<evidence type="ECO:0000256" key="7">
    <source>
        <dbReference type="ARBA" id="ARBA00022723"/>
    </source>
</evidence>
<dbReference type="InterPro" id="IPR004532">
    <property type="entry name" value="Phe-tRNA-ligase_IIc_bsu_bact"/>
</dbReference>
<dbReference type="InterPro" id="IPR005146">
    <property type="entry name" value="B3/B4_tRNA-bd"/>
</dbReference>
<dbReference type="InterPro" id="IPR036690">
    <property type="entry name" value="Fdx_antiC-bd_sf"/>
</dbReference>
<dbReference type="SUPFAM" id="SSF55681">
    <property type="entry name" value="Class II aaRS and biotin synthetases"/>
    <property type="match status" value="1"/>
</dbReference>
<dbReference type="InterPro" id="IPR012340">
    <property type="entry name" value="NA-bd_OB-fold"/>
</dbReference>
<feature type="binding site" evidence="15">
    <location>
        <position position="471"/>
    </location>
    <ligand>
        <name>Mg(2+)</name>
        <dbReference type="ChEBI" id="CHEBI:18420"/>
        <note>shared with alpha subunit</note>
    </ligand>
</feature>
<dbReference type="FunFam" id="3.50.40.10:FF:000001">
    <property type="entry name" value="Phenylalanine--tRNA ligase beta subunit"/>
    <property type="match status" value="1"/>
</dbReference>
<dbReference type="HAMAP" id="MF_00283">
    <property type="entry name" value="Phe_tRNA_synth_beta1"/>
    <property type="match status" value="1"/>
</dbReference>
<evidence type="ECO:0000256" key="13">
    <source>
        <dbReference type="ARBA" id="ARBA00023146"/>
    </source>
</evidence>
<comment type="subcellular location">
    <subcellularLocation>
        <location evidence="1 15">Cytoplasm</location>
    </subcellularLocation>
</comment>
<dbReference type="PANTHER" id="PTHR10947">
    <property type="entry name" value="PHENYLALANYL-TRNA SYNTHETASE BETA CHAIN AND LEUCINE-RICH REPEAT-CONTAINING PROTEIN 47"/>
    <property type="match status" value="1"/>
</dbReference>
<evidence type="ECO:0000313" key="21">
    <source>
        <dbReference type="Proteomes" id="UP000184041"/>
    </source>
</evidence>
<evidence type="ECO:0000256" key="3">
    <source>
        <dbReference type="ARBA" id="ARBA00011209"/>
    </source>
</evidence>
<dbReference type="InterPro" id="IPR045060">
    <property type="entry name" value="Phe-tRNA-ligase_IIc_bsu"/>
</dbReference>
<sequence length="802" mass="89843">MKISYNWLTEFIDLDLSPQETAEKLTLIGLEVEEVAAYGNRLEGVLVGEVLEVNDHPNADRLRICKVDTGNETVQIICGADNVTGGQKVPVATVGTSLPVETDDGEPFTIREVKLRGKESRGMICAEDELGLGDDHSGIMVLDQRLAPGTPLHEALDLYRDTIIDIELTPNRPDATCHLGVARDLAAALSLELSRPFETTFAETEPLKEIDIEIEAPEKCHRYAGKMVRNISIDDSPSWLQHRLKALGVRPVNNIVDITNYVMFELGQPLHAFDADTLKGDKIVVKDFEEEITFETLDHVQRNCPAGTLFICDGEGPVAIAGVMGGVDSEVSDQTRNILIESAYFDPASIRKTAKEQVLQTDASYRFERGVDPQLQRIAAERTARLIAEVAGGTVVDGCTDVHPVRTEAHSLSLRKSYVNRLLGTDFSTDEIAGLLDGLEFGLLEKNESVLRYRIPTFRPDLEREVDLIEEVGRLYDYNNIPSPGHGKFISPEPITEWEKMLSKSKETAKGLRFREIYSNSLMPEEEAGWLGKLDDMIHTLNPISSDMTTLRPSLLYGFLKATAYNFNRKARQVRFFEVGNVFEQAEKGTYHRGILEETNILLGLAGFKTVEHWKTEPEHYDAFDLKASVRSFLEQLDIGKHVDTSVDENNVLHYNVQDDTIGKLYSVSDEMLSHFDITLPAVIAEFSLTQIFRIRRKIGKQPYEAVSKFPSFEFDFAVIVDQSVRAGDLLKSIRETAGPSLRDLQIFDVFEGESLGKKKKSLAFRLSFLDKNKTLTINEVEPIINKVVKALEKQYSAKLRS</sequence>
<dbReference type="InterPro" id="IPR005121">
    <property type="entry name" value="Fdx_antiC-bd"/>
</dbReference>
<evidence type="ECO:0000256" key="9">
    <source>
        <dbReference type="ARBA" id="ARBA00022840"/>
    </source>
</evidence>
<evidence type="ECO:0000256" key="16">
    <source>
        <dbReference type="PROSITE-ProRule" id="PRU00209"/>
    </source>
</evidence>
<keyword evidence="11 16" id="KW-0694">RNA-binding</keyword>
<dbReference type="FunFam" id="3.30.70.380:FF:000001">
    <property type="entry name" value="Phenylalanine--tRNA ligase beta subunit"/>
    <property type="match status" value="1"/>
</dbReference>
<keyword evidence="13 15" id="KW-0030">Aminoacyl-tRNA synthetase</keyword>
<dbReference type="GO" id="GO:0004826">
    <property type="term" value="F:phenylalanine-tRNA ligase activity"/>
    <property type="evidence" value="ECO:0007669"/>
    <property type="project" value="UniProtKB-UniRule"/>
</dbReference>
<dbReference type="Gene3D" id="3.50.40.10">
    <property type="entry name" value="Phenylalanyl-trna Synthetase, Chain B, domain 3"/>
    <property type="match status" value="1"/>
</dbReference>
<dbReference type="CDD" id="cd02796">
    <property type="entry name" value="tRNA_bind_bactPheRS"/>
    <property type="match status" value="1"/>
</dbReference>
<dbReference type="GO" id="GO:0009328">
    <property type="term" value="C:phenylalanine-tRNA ligase complex"/>
    <property type="evidence" value="ECO:0007669"/>
    <property type="project" value="TreeGrafter"/>
</dbReference>
<evidence type="ECO:0000256" key="8">
    <source>
        <dbReference type="ARBA" id="ARBA00022741"/>
    </source>
</evidence>
<reference evidence="20 21" key="1">
    <citation type="submission" date="2016-11" db="EMBL/GenBank/DDBJ databases">
        <authorList>
            <person name="Jaros S."/>
            <person name="Januszkiewicz K."/>
            <person name="Wedrychowicz H."/>
        </authorList>
    </citation>
    <scope>NUCLEOTIDE SEQUENCE [LARGE SCALE GENOMIC DNA]</scope>
    <source>
        <strain evidence="20 21">DSM 21986</strain>
    </source>
</reference>
<dbReference type="InterPro" id="IPR020825">
    <property type="entry name" value="Phe-tRNA_synthase-like_B3/B4"/>
</dbReference>
<dbReference type="InterPro" id="IPR041616">
    <property type="entry name" value="PheRS_beta_core"/>
</dbReference>
<dbReference type="FunFam" id="2.40.50.140:FF:000045">
    <property type="entry name" value="Phenylalanine--tRNA ligase beta subunit"/>
    <property type="match status" value="1"/>
</dbReference>
<keyword evidence="6 15" id="KW-0436">Ligase</keyword>
<dbReference type="AlphaFoldDB" id="A0A1M5C1B8"/>
<proteinExistence type="inferred from homology"/>
<dbReference type="PROSITE" id="PS50886">
    <property type="entry name" value="TRBD"/>
    <property type="match status" value="1"/>
</dbReference>
<dbReference type="Gene3D" id="3.30.930.10">
    <property type="entry name" value="Bira Bifunctional Protein, Domain 2"/>
    <property type="match status" value="1"/>
</dbReference>
<evidence type="ECO:0000259" key="19">
    <source>
        <dbReference type="PROSITE" id="PS51483"/>
    </source>
</evidence>
<comment type="subunit">
    <text evidence="3 15">Tetramer of two alpha and two beta subunits.</text>
</comment>
<dbReference type="InterPro" id="IPR045864">
    <property type="entry name" value="aa-tRNA-synth_II/BPL/LPL"/>
</dbReference>
<dbReference type="GO" id="GO:0005524">
    <property type="term" value="F:ATP binding"/>
    <property type="evidence" value="ECO:0007669"/>
    <property type="project" value="UniProtKB-UniRule"/>
</dbReference>
<dbReference type="SMART" id="SM00873">
    <property type="entry name" value="B3_4"/>
    <property type="match status" value="1"/>
</dbReference>
<keyword evidence="7 15" id="KW-0479">Metal-binding</keyword>
<evidence type="ECO:0000259" key="18">
    <source>
        <dbReference type="PROSITE" id="PS51447"/>
    </source>
</evidence>
<dbReference type="NCBIfam" id="TIGR00472">
    <property type="entry name" value="pheT_bact"/>
    <property type="match status" value="1"/>
</dbReference>
<dbReference type="GO" id="GO:0006432">
    <property type="term" value="P:phenylalanyl-tRNA aminoacylation"/>
    <property type="evidence" value="ECO:0007669"/>
    <property type="project" value="UniProtKB-UniRule"/>
</dbReference>
<evidence type="ECO:0000256" key="14">
    <source>
        <dbReference type="ARBA" id="ARBA00049255"/>
    </source>
</evidence>
<protein>
    <recommendedName>
        <fullName evidence="15">Phenylalanine--tRNA ligase beta subunit</fullName>
        <ecNumber evidence="15">6.1.1.20</ecNumber>
    </recommendedName>
    <alternativeName>
        <fullName evidence="15">Phenylalanyl-tRNA synthetase beta subunit</fullName>
        <shortName evidence="15">PheRS</shortName>
    </alternativeName>
</protein>
<dbReference type="InterPro" id="IPR002547">
    <property type="entry name" value="tRNA-bd_dom"/>
</dbReference>
<dbReference type="SUPFAM" id="SSF56037">
    <property type="entry name" value="PheT/TilS domain"/>
    <property type="match status" value="1"/>
</dbReference>
<dbReference type="SMART" id="SM00896">
    <property type="entry name" value="FDX-ACB"/>
    <property type="match status" value="1"/>
</dbReference>
<dbReference type="InterPro" id="IPR009061">
    <property type="entry name" value="DNA-bd_dom_put_sf"/>
</dbReference>
<feature type="binding site" evidence="15">
    <location>
        <position position="470"/>
    </location>
    <ligand>
        <name>Mg(2+)</name>
        <dbReference type="ChEBI" id="CHEBI:18420"/>
        <note>shared with alpha subunit</note>
    </ligand>
</feature>
<dbReference type="PANTHER" id="PTHR10947:SF0">
    <property type="entry name" value="PHENYLALANINE--TRNA LIGASE BETA SUBUNIT"/>
    <property type="match status" value="1"/>
</dbReference>
<dbReference type="Pfam" id="PF01588">
    <property type="entry name" value="tRNA_bind"/>
    <property type="match status" value="1"/>
</dbReference>
<evidence type="ECO:0000256" key="11">
    <source>
        <dbReference type="ARBA" id="ARBA00022884"/>
    </source>
</evidence>
<feature type="binding site" evidence="15">
    <location>
        <position position="467"/>
    </location>
    <ligand>
        <name>Mg(2+)</name>
        <dbReference type="ChEBI" id="CHEBI:18420"/>
        <note>shared with alpha subunit</note>
    </ligand>
</feature>
<keyword evidence="10 15" id="KW-0460">Magnesium</keyword>
<dbReference type="Pfam" id="PF17759">
    <property type="entry name" value="tRNA_synthFbeta"/>
    <property type="match status" value="1"/>
</dbReference>
<dbReference type="SUPFAM" id="SSF50249">
    <property type="entry name" value="Nucleic acid-binding proteins"/>
    <property type="match status" value="1"/>
</dbReference>
<keyword evidence="5 16" id="KW-0820">tRNA-binding</keyword>
<dbReference type="RefSeq" id="WP_073063095.1">
    <property type="nucleotide sequence ID" value="NZ_FQUS01000009.1"/>
</dbReference>
<dbReference type="GO" id="GO:0000287">
    <property type="term" value="F:magnesium ion binding"/>
    <property type="evidence" value="ECO:0007669"/>
    <property type="project" value="UniProtKB-UniRule"/>
</dbReference>
<evidence type="ECO:0000256" key="15">
    <source>
        <dbReference type="HAMAP-Rule" id="MF_00283"/>
    </source>
</evidence>
<keyword evidence="8 15" id="KW-0547">Nucleotide-binding</keyword>
<dbReference type="Pfam" id="PF03483">
    <property type="entry name" value="B3_4"/>
    <property type="match status" value="1"/>
</dbReference>
<dbReference type="STRING" id="1194090.SAMN05443144_10959"/>
<dbReference type="PROSITE" id="PS51483">
    <property type="entry name" value="B5"/>
    <property type="match status" value="1"/>
</dbReference>
<evidence type="ECO:0000256" key="2">
    <source>
        <dbReference type="ARBA" id="ARBA00008653"/>
    </source>
</evidence>
<feature type="binding site" evidence="15">
    <location>
        <position position="461"/>
    </location>
    <ligand>
        <name>Mg(2+)</name>
        <dbReference type="ChEBI" id="CHEBI:18420"/>
        <note>shared with alpha subunit</note>
    </ligand>
</feature>